<organism evidence="1 2">
    <name type="scientific">Inquilinus limosus MP06</name>
    <dbReference type="NCBI Taxonomy" id="1398085"/>
    <lineage>
        <taxon>Bacteria</taxon>
        <taxon>Pseudomonadati</taxon>
        <taxon>Pseudomonadota</taxon>
        <taxon>Alphaproteobacteria</taxon>
        <taxon>Rhodospirillales</taxon>
        <taxon>Rhodospirillaceae</taxon>
        <taxon>Inquilinus</taxon>
    </lineage>
</organism>
<comment type="caution">
    <text evidence="1">The sequence shown here is derived from an EMBL/GenBank/DDBJ whole genome shotgun (WGS) entry which is preliminary data.</text>
</comment>
<dbReference type="PANTHER" id="PTHR31118">
    <property type="entry name" value="CYCLASE-LIKE PROTEIN 2"/>
    <property type="match status" value="1"/>
</dbReference>
<evidence type="ECO:0000313" key="1">
    <source>
        <dbReference type="EMBL" id="KGM35491.1"/>
    </source>
</evidence>
<name>A0A0A0D9T5_9PROT</name>
<dbReference type="OrthoDB" id="9777007at2"/>
<dbReference type="Gene3D" id="3.50.30.50">
    <property type="entry name" value="Putative cyclase"/>
    <property type="match status" value="1"/>
</dbReference>
<dbReference type="EMBL" id="JANX01000025">
    <property type="protein sequence ID" value="KGM35491.1"/>
    <property type="molecule type" value="Genomic_DNA"/>
</dbReference>
<dbReference type="RefSeq" id="WP_034832097.1">
    <property type="nucleotide sequence ID" value="NZ_JANX01000025.1"/>
</dbReference>
<dbReference type="InterPro" id="IPR037175">
    <property type="entry name" value="KFase_sf"/>
</dbReference>
<dbReference type="Pfam" id="PF04199">
    <property type="entry name" value="Cyclase"/>
    <property type="match status" value="1"/>
</dbReference>
<evidence type="ECO:0000313" key="2">
    <source>
        <dbReference type="Proteomes" id="UP000029995"/>
    </source>
</evidence>
<dbReference type="PANTHER" id="PTHR31118:SF12">
    <property type="entry name" value="CYCLASE-LIKE PROTEIN 2"/>
    <property type="match status" value="1"/>
</dbReference>
<dbReference type="InterPro" id="IPR007325">
    <property type="entry name" value="KFase/CYL"/>
</dbReference>
<dbReference type="AlphaFoldDB" id="A0A0A0D9T5"/>
<sequence>MATDHLAGLAASLLDGSIKVVDLTAPLGPETPVIQLPPQIGRNTPAVKVHAISRYDENGPFWAWNWLELGEHTGTHFDAPVHWITGRDHPDNTTDRIPPKSFVAPVNVIDRSAEAAANPDYLLTVDSIKAWEAEHGAIEAGSWVVLRTDWYRRNGSSETFLNADEAGPHSPGPTAEAIEYLLSKGIVGWGSETVGTDAGSAGGMTPPFPAHTLLHKANRYGLASLCHLDQLPPKGAVLIAAPLKFVGGTGSPVRALALVPRAE</sequence>
<dbReference type="GO" id="GO:0019441">
    <property type="term" value="P:L-tryptophan catabolic process to kynurenine"/>
    <property type="evidence" value="ECO:0007669"/>
    <property type="project" value="InterPro"/>
</dbReference>
<dbReference type="GO" id="GO:0004061">
    <property type="term" value="F:arylformamidase activity"/>
    <property type="evidence" value="ECO:0007669"/>
    <property type="project" value="InterPro"/>
</dbReference>
<dbReference type="Proteomes" id="UP000029995">
    <property type="component" value="Unassembled WGS sequence"/>
</dbReference>
<dbReference type="SUPFAM" id="SSF102198">
    <property type="entry name" value="Putative cyclase"/>
    <property type="match status" value="1"/>
</dbReference>
<proteinExistence type="predicted"/>
<gene>
    <name evidence="1" type="ORF">P409_04130</name>
</gene>
<reference evidence="1 2" key="1">
    <citation type="submission" date="2014-01" db="EMBL/GenBank/DDBJ databases">
        <title>Genome sequence determination for a cystic fibrosis isolate, Inquilinus limosus.</title>
        <authorList>
            <person name="Pino M."/>
            <person name="Di Conza J."/>
            <person name="Gutkind G."/>
        </authorList>
    </citation>
    <scope>NUCLEOTIDE SEQUENCE [LARGE SCALE GENOMIC DNA]</scope>
    <source>
        <strain evidence="1 2">MP06</strain>
    </source>
</reference>
<accession>A0A0A0D9T5</accession>
<protein>
    <submittedName>
        <fullName evidence="1">Cyclase</fullName>
    </submittedName>
</protein>